<evidence type="ECO:0000256" key="10">
    <source>
        <dbReference type="SAM" id="MobiDB-lite"/>
    </source>
</evidence>
<keyword evidence="5" id="KW-0496">Mitochondrion</keyword>
<name>A0A6P6YED4_DERPT</name>
<dbReference type="CTD" id="64983"/>
<protein>
    <recommendedName>
        <fullName evidence="7">Large ribosomal subunit protein bL32m</fullName>
    </recommendedName>
    <alternativeName>
        <fullName evidence="8">39S ribosomal protein L32, mitochondrial</fullName>
    </alternativeName>
</protein>
<comment type="similarity">
    <text evidence="2">Belongs to the bacterial ribosomal protein bL32 family.</text>
</comment>
<feature type="region of interest" description="Disordered" evidence="10">
    <location>
        <begin position="202"/>
        <end position="221"/>
    </location>
</feature>
<dbReference type="InParanoid" id="A0A6P6YED4"/>
<dbReference type="Proteomes" id="UP000515146">
    <property type="component" value="Unplaced"/>
</dbReference>
<sequence length="221" mass="26151">MNRFAAFAKNLFLTIKYHHRISRFNLDHFFDHTSPAAIQIVQLSLPGATSQSTSINELMQDGLLWGVPKKRRTAEKRLHRRFGVENYPDSAKILRTRNDLVVCERCGDHHEYYAICPTCYSKVKEETKRMQDQLRQQTNPLQPKEKDILFRYENEKNDESFTSQQQQQKNEFFQIIDIDHPRPQWFSRNLMIKSTGSTNYNPRDVIMDPKDLISNNKKDEN</sequence>
<evidence type="ECO:0000256" key="9">
    <source>
        <dbReference type="ARBA" id="ARBA00045766"/>
    </source>
</evidence>
<evidence type="ECO:0000256" key="2">
    <source>
        <dbReference type="ARBA" id="ARBA00008560"/>
    </source>
</evidence>
<comment type="function">
    <text evidence="9">Component of the mitochondrial large ribosomal subunit (mt-LSU). The mitochondrial ribosome (mitoribosome) is a large ribonucleoprotein complex responsible for the synthesis of proteins inside mitochondria.</text>
</comment>
<evidence type="ECO:0000256" key="5">
    <source>
        <dbReference type="ARBA" id="ARBA00023128"/>
    </source>
</evidence>
<keyword evidence="3" id="KW-0809">Transit peptide</keyword>
<accession>A0A6P6YED4</accession>
<evidence type="ECO:0000256" key="6">
    <source>
        <dbReference type="ARBA" id="ARBA00023274"/>
    </source>
</evidence>
<evidence type="ECO:0000256" key="8">
    <source>
        <dbReference type="ARBA" id="ARBA00042577"/>
    </source>
</evidence>
<keyword evidence="4" id="KW-0689">Ribosomal protein</keyword>
<dbReference type="PANTHER" id="PTHR21026">
    <property type="entry name" value="39S RIBOSOMAL PROTEIN L32, MITOCHONDRIAL"/>
    <property type="match status" value="1"/>
</dbReference>
<proteinExistence type="inferred from homology"/>
<dbReference type="InterPro" id="IPR011332">
    <property type="entry name" value="Ribosomal_zn-bd"/>
</dbReference>
<organism evidence="11 12">
    <name type="scientific">Dermatophagoides pteronyssinus</name>
    <name type="common">European house dust mite</name>
    <dbReference type="NCBI Taxonomy" id="6956"/>
    <lineage>
        <taxon>Eukaryota</taxon>
        <taxon>Metazoa</taxon>
        <taxon>Ecdysozoa</taxon>
        <taxon>Arthropoda</taxon>
        <taxon>Chelicerata</taxon>
        <taxon>Arachnida</taxon>
        <taxon>Acari</taxon>
        <taxon>Acariformes</taxon>
        <taxon>Sarcoptiformes</taxon>
        <taxon>Astigmata</taxon>
        <taxon>Psoroptidia</taxon>
        <taxon>Analgoidea</taxon>
        <taxon>Pyroglyphidae</taxon>
        <taxon>Dermatophagoidinae</taxon>
        <taxon>Dermatophagoides</taxon>
    </lineage>
</organism>
<evidence type="ECO:0000256" key="1">
    <source>
        <dbReference type="ARBA" id="ARBA00004173"/>
    </source>
</evidence>
<evidence type="ECO:0000313" key="11">
    <source>
        <dbReference type="Proteomes" id="UP000515146"/>
    </source>
</evidence>
<reference evidence="12" key="1">
    <citation type="submission" date="2025-08" db="UniProtKB">
        <authorList>
            <consortium name="RefSeq"/>
        </authorList>
    </citation>
    <scope>IDENTIFICATION</scope>
    <source>
        <strain evidence="12">Airmid</strain>
    </source>
</reference>
<evidence type="ECO:0000256" key="7">
    <source>
        <dbReference type="ARBA" id="ARBA00039935"/>
    </source>
</evidence>
<evidence type="ECO:0000313" key="12">
    <source>
        <dbReference type="RefSeq" id="XP_027203266.1"/>
    </source>
</evidence>
<dbReference type="PANTHER" id="PTHR21026:SF2">
    <property type="entry name" value="LARGE RIBOSOMAL SUBUNIT PROTEIN BL32M"/>
    <property type="match status" value="1"/>
</dbReference>
<dbReference type="GO" id="GO:0003735">
    <property type="term" value="F:structural constituent of ribosome"/>
    <property type="evidence" value="ECO:0007669"/>
    <property type="project" value="TreeGrafter"/>
</dbReference>
<gene>
    <name evidence="12" type="primary">LOC113797132</name>
</gene>
<feature type="compositionally biased region" description="Basic and acidic residues" evidence="10">
    <location>
        <begin position="205"/>
        <end position="221"/>
    </location>
</feature>
<evidence type="ECO:0000256" key="4">
    <source>
        <dbReference type="ARBA" id="ARBA00022980"/>
    </source>
</evidence>
<dbReference type="FunCoup" id="A0A6P6YED4">
    <property type="interactions" value="321"/>
</dbReference>
<dbReference type="GO" id="GO:0006412">
    <property type="term" value="P:translation"/>
    <property type="evidence" value="ECO:0007669"/>
    <property type="project" value="InterPro"/>
</dbReference>
<comment type="subcellular location">
    <subcellularLocation>
        <location evidence="1">Mitochondrion</location>
    </subcellularLocation>
</comment>
<dbReference type="OMA" id="DTCGHHY"/>
<dbReference type="SUPFAM" id="SSF57829">
    <property type="entry name" value="Zn-binding ribosomal proteins"/>
    <property type="match status" value="1"/>
</dbReference>
<dbReference type="GO" id="GO:0005762">
    <property type="term" value="C:mitochondrial large ribosomal subunit"/>
    <property type="evidence" value="ECO:0007669"/>
    <property type="project" value="TreeGrafter"/>
</dbReference>
<dbReference type="RefSeq" id="XP_027203266.1">
    <property type="nucleotide sequence ID" value="XM_027347465.1"/>
</dbReference>
<evidence type="ECO:0000256" key="3">
    <source>
        <dbReference type="ARBA" id="ARBA00022946"/>
    </source>
</evidence>
<dbReference type="OrthoDB" id="2014905at2759"/>
<dbReference type="KEGG" id="dpte:113797132"/>
<dbReference type="InterPro" id="IPR051991">
    <property type="entry name" value="Mitoribosomal_protein_bL32"/>
</dbReference>
<keyword evidence="11" id="KW-1185">Reference proteome</keyword>
<dbReference type="AlphaFoldDB" id="A0A6P6YED4"/>
<keyword evidence="6" id="KW-0687">Ribonucleoprotein</keyword>